<keyword evidence="2" id="KW-0255">Endonuclease</keyword>
<dbReference type="InterPro" id="IPR035437">
    <property type="entry name" value="SNase_OB-fold_sf"/>
</dbReference>
<dbReference type="Pfam" id="PF00565">
    <property type="entry name" value="SNase"/>
    <property type="match status" value="1"/>
</dbReference>
<feature type="transmembrane region" description="Helical" evidence="4">
    <location>
        <begin position="12"/>
        <end position="32"/>
    </location>
</feature>
<reference evidence="6 7" key="1">
    <citation type="journal article" date="2016" name="Nat. Commun.">
        <title>Thousands of microbial genomes shed light on interconnected biogeochemical processes in an aquifer system.</title>
        <authorList>
            <person name="Anantharaman K."/>
            <person name="Brown C.T."/>
            <person name="Hug L.A."/>
            <person name="Sharon I."/>
            <person name="Castelle C.J."/>
            <person name="Probst A.J."/>
            <person name="Thomas B.C."/>
            <person name="Singh A."/>
            <person name="Wilkins M.J."/>
            <person name="Karaoz U."/>
            <person name="Brodie E.L."/>
            <person name="Williams K.H."/>
            <person name="Hubbard S.S."/>
            <person name="Banfield J.F."/>
        </authorList>
    </citation>
    <scope>NUCLEOTIDE SEQUENCE [LARGE SCALE GENOMIC DNA]</scope>
</reference>
<dbReference type="STRING" id="1798384.A3D03_01760"/>
<accession>A0A1F6A8M7</accession>
<dbReference type="GO" id="GO:0016787">
    <property type="term" value="F:hydrolase activity"/>
    <property type="evidence" value="ECO:0007669"/>
    <property type="project" value="UniProtKB-KW"/>
</dbReference>
<keyword evidence="3" id="KW-0378">Hydrolase</keyword>
<dbReference type="Proteomes" id="UP000177092">
    <property type="component" value="Unassembled WGS sequence"/>
</dbReference>
<keyword evidence="1" id="KW-0540">Nuclease</keyword>
<dbReference type="EMBL" id="MFJN01000038">
    <property type="protein sequence ID" value="OGG20647.1"/>
    <property type="molecule type" value="Genomic_DNA"/>
</dbReference>
<feature type="domain" description="TNase-like" evidence="5">
    <location>
        <begin position="56"/>
        <end position="183"/>
    </location>
</feature>
<keyword evidence="4" id="KW-1133">Transmembrane helix</keyword>
<evidence type="ECO:0000256" key="2">
    <source>
        <dbReference type="ARBA" id="ARBA00022759"/>
    </source>
</evidence>
<dbReference type="SMART" id="SM00318">
    <property type="entry name" value="SNc"/>
    <property type="match status" value="1"/>
</dbReference>
<dbReference type="SUPFAM" id="SSF50199">
    <property type="entry name" value="Staphylococcal nuclease"/>
    <property type="match status" value="1"/>
</dbReference>
<dbReference type="PANTHER" id="PTHR12302:SF3">
    <property type="entry name" value="SERINE_THREONINE-PROTEIN KINASE 31"/>
    <property type="match status" value="1"/>
</dbReference>
<evidence type="ECO:0000259" key="5">
    <source>
        <dbReference type="PROSITE" id="PS50830"/>
    </source>
</evidence>
<protein>
    <recommendedName>
        <fullName evidence="5">TNase-like domain-containing protein</fullName>
    </recommendedName>
</protein>
<evidence type="ECO:0000256" key="1">
    <source>
        <dbReference type="ARBA" id="ARBA00022722"/>
    </source>
</evidence>
<evidence type="ECO:0000313" key="6">
    <source>
        <dbReference type="EMBL" id="OGG20647.1"/>
    </source>
</evidence>
<gene>
    <name evidence="6" type="ORF">A3D03_01760</name>
</gene>
<evidence type="ECO:0000256" key="4">
    <source>
        <dbReference type="SAM" id="Phobius"/>
    </source>
</evidence>
<dbReference type="GO" id="GO:0004519">
    <property type="term" value="F:endonuclease activity"/>
    <property type="evidence" value="ECO:0007669"/>
    <property type="project" value="UniProtKB-KW"/>
</dbReference>
<dbReference type="PROSITE" id="PS50830">
    <property type="entry name" value="TNASE_3"/>
    <property type="match status" value="1"/>
</dbReference>
<dbReference type="PANTHER" id="PTHR12302">
    <property type="entry name" value="EBNA2 BINDING PROTEIN P100"/>
    <property type="match status" value="1"/>
</dbReference>
<keyword evidence="4" id="KW-0812">Transmembrane</keyword>
<sequence length="187" mass="21171">MTNLKKSDKSFFNLQIVLLIVLIIFVLVLYSWKKSSTASPSSNVIITTPVITPTLILEKMRVKYVIDGDTVILSDNSKVRYIGIDSPELDKNGKMECFAENAKNFNRQLVENQTVSLEKDVSDKDKYGRLLRFVYLDGIMVNELLVAQGFARADLVPPDTQYNSIFKQAENEARNDNRGLWGKCANN</sequence>
<evidence type="ECO:0000313" key="7">
    <source>
        <dbReference type="Proteomes" id="UP000177092"/>
    </source>
</evidence>
<name>A0A1F6A8M7_9BACT</name>
<dbReference type="AlphaFoldDB" id="A0A1F6A8M7"/>
<proteinExistence type="predicted"/>
<evidence type="ECO:0000256" key="3">
    <source>
        <dbReference type="ARBA" id="ARBA00022801"/>
    </source>
</evidence>
<dbReference type="InterPro" id="IPR016071">
    <property type="entry name" value="Staphylococal_nuclease_OB-fold"/>
</dbReference>
<comment type="caution">
    <text evidence="6">The sequence shown here is derived from an EMBL/GenBank/DDBJ whole genome shotgun (WGS) entry which is preliminary data.</text>
</comment>
<organism evidence="6 7">
    <name type="scientific">Candidatus Gottesmanbacteria bacterium RIFCSPHIGHO2_02_FULL_40_13</name>
    <dbReference type="NCBI Taxonomy" id="1798384"/>
    <lineage>
        <taxon>Bacteria</taxon>
        <taxon>Candidatus Gottesmaniibacteriota</taxon>
    </lineage>
</organism>
<dbReference type="Gene3D" id="2.40.50.90">
    <property type="match status" value="1"/>
</dbReference>
<keyword evidence="4" id="KW-0472">Membrane</keyword>